<protein>
    <submittedName>
        <fullName evidence="1">Aldolase</fullName>
    </submittedName>
</protein>
<dbReference type="AlphaFoldDB" id="A0A0H2Z523"/>
<dbReference type="Proteomes" id="UP000008216">
    <property type="component" value="Chromosome"/>
</dbReference>
<proteinExistence type="predicted"/>
<keyword evidence="2" id="KW-1185">Reference proteome</keyword>
<gene>
    <name evidence="1" type="ORF">APECO1_2626</name>
</gene>
<dbReference type="KEGG" id="ecv:APECO1_2626"/>
<dbReference type="HOGENOM" id="CLU_1537673_0_0_6"/>
<sequence length="174" mass="17626">MVSGVIPPTGNIGTDCGITARQALVTSGVICSAGNSLMALAPCSMAAKASVGVATPGAQYIPSARARRITAVSQCGITIIWPPASLTATTCSTESTVPAPTRQSLGRASRSKLILCNASGEFIGISIRRNPAAYSFSPMATISSGFTPRKMATNPVFCKSVLNGMGTFPGVGGQ</sequence>
<dbReference type="EMBL" id="CP000468">
    <property type="protein sequence ID" value="ABJ03308.1"/>
    <property type="molecule type" value="Genomic_DNA"/>
</dbReference>
<evidence type="ECO:0000313" key="2">
    <source>
        <dbReference type="Proteomes" id="UP000008216"/>
    </source>
</evidence>
<reference evidence="1 2" key="1">
    <citation type="journal article" date="2007" name="J. Bacteriol.">
        <title>The genome sequence of avian pathogenic Escherichia coli strain O1:K1:H7 shares strong similarities with human extraintestinal pathogenic E. coli genomes.</title>
        <authorList>
            <person name="Johnson T.J."/>
            <person name="Kariyawasam S."/>
            <person name="Wannemuehler Y."/>
            <person name="Mangiamele P."/>
            <person name="Johnson S.J."/>
            <person name="Doetkott C."/>
            <person name="Skyberg J.A."/>
            <person name="Lynne A.M."/>
            <person name="Johnson J.R."/>
            <person name="Nolan L.K."/>
        </authorList>
    </citation>
    <scope>NUCLEOTIDE SEQUENCE [LARGE SCALE GENOMIC DNA]</scope>
    <source>
        <strain evidence="1">APEC O1</strain>
    </source>
</reference>
<organism evidence="1 2">
    <name type="scientific">Escherichia coli O1:K1 / APEC</name>
    <dbReference type="NCBI Taxonomy" id="405955"/>
    <lineage>
        <taxon>Bacteria</taxon>
        <taxon>Pseudomonadati</taxon>
        <taxon>Pseudomonadota</taxon>
        <taxon>Gammaproteobacteria</taxon>
        <taxon>Enterobacterales</taxon>
        <taxon>Enterobacteriaceae</taxon>
        <taxon>Escherichia</taxon>
    </lineage>
</organism>
<accession>A0A0H2Z523</accession>
<evidence type="ECO:0000313" key="1">
    <source>
        <dbReference type="EMBL" id="ABJ03308.1"/>
    </source>
</evidence>
<name>A0A0H2Z523_ECOK1</name>